<reference evidence="9 10" key="1">
    <citation type="submission" date="2020-02" db="EMBL/GenBank/DDBJ databases">
        <title>Draft genome sequence of Haematococcus lacustris strain NIES-144.</title>
        <authorList>
            <person name="Morimoto D."/>
            <person name="Nakagawa S."/>
            <person name="Yoshida T."/>
            <person name="Sawayama S."/>
        </authorList>
    </citation>
    <scope>NUCLEOTIDE SEQUENCE [LARGE SCALE GENOMIC DNA]</scope>
    <source>
        <strain evidence="9 10">NIES-144</strain>
    </source>
</reference>
<feature type="region of interest" description="Disordered" evidence="7">
    <location>
        <begin position="200"/>
        <end position="231"/>
    </location>
</feature>
<dbReference type="GO" id="GO:0001653">
    <property type="term" value="F:peptide receptor activity"/>
    <property type="evidence" value="ECO:0007669"/>
    <property type="project" value="TreeGrafter"/>
</dbReference>
<dbReference type="InterPro" id="IPR029787">
    <property type="entry name" value="Nucleotide_cyclase"/>
</dbReference>
<comment type="subcellular location">
    <subcellularLocation>
        <location evidence="1">Membrane</location>
    </subcellularLocation>
</comment>
<dbReference type="GO" id="GO:0035556">
    <property type="term" value="P:intracellular signal transduction"/>
    <property type="evidence" value="ECO:0007669"/>
    <property type="project" value="InterPro"/>
</dbReference>
<dbReference type="Pfam" id="PF00211">
    <property type="entry name" value="Guanylate_cyc"/>
    <property type="match status" value="1"/>
</dbReference>
<dbReference type="Gene3D" id="3.30.70.1230">
    <property type="entry name" value="Nucleotide cyclase"/>
    <property type="match status" value="1"/>
</dbReference>
<evidence type="ECO:0000313" key="9">
    <source>
        <dbReference type="EMBL" id="GFH15442.1"/>
    </source>
</evidence>
<keyword evidence="3" id="KW-0547">Nucleotide-binding</keyword>
<keyword evidence="2" id="KW-0812">Transmembrane</keyword>
<dbReference type="EMBL" id="BLLF01000851">
    <property type="protein sequence ID" value="GFH15442.1"/>
    <property type="molecule type" value="Genomic_DNA"/>
</dbReference>
<dbReference type="SMART" id="SM00044">
    <property type="entry name" value="CYCc"/>
    <property type="match status" value="1"/>
</dbReference>
<evidence type="ECO:0000256" key="7">
    <source>
        <dbReference type="SAM" id="MobiDB-lite"/>
    </source>
</evidence>
<dbReference type="AlphaFoldDB" id="A0A699ZIE7"/>
<evidence type="ECO:0000256" key="1">
    <source>
        <dbReference type="ARBA" id="ARBA00004370"/>
    </source>
</evidence>
<accession>A0A699ZIE7</accession>
<dbReference type="GO" id="GO:0005886">
    <property type="term" value="C:plasma membrane"/>
    <property type="evidence" value="ECO:0007669"/>
    <property type="project" value="TreeGrafter"/>
</dbReference>
<keyword evidence="5" id="KW-0472">Membrane</keyword>
<dbReference type="InterPro" id="IPR050401">
    <property type="entry name" value="Cyclic_nucleotide_synthase"/>
</dbReference>
<evidence type="ECO:0000256" key="3">
    <source>
        <dbReference type="ARBA" id="ARBA00022741"/>
    </source>
</evidence>
<dbReference type="GO" id="GO:0004016">
    <property type="term" value="F:adenylate cyclase activity"/>
    <property type="evidence" value="ECO:0007669"/>
    <property type="project" value="TreeGrafter"/>
</dbReference>
<dbReference type="SUPFAM" id="SSF55073">
    <property type="entry name" value="Nucleotide cyclase"/>
    <property type="match status" value="1"/>
</dbReference>
<evidence type="ECO:0000256" key="5">
    <source>
        <dbReference type="ARBA" id="ARBA00023136"/>
    </source>
</evidence>
<evidence type="ECO:0000259" key="8">
    <source>
        <dbReference type="PROSITE" id="PS50125"/>
    </source>
</evidence>
<dbReference type="Proteomes" id="UP000485058">
    <property type="component" value="Unassembled WGS sequence"/>
</dbReference>
<keyword evidence="6" id="KW-0456">Lyase</keyword>
<dbReference type="GO" id="GO:0007168">
    <property type="term" value="P:receptor guanylyl cyclase signaling pathway"/>
    <property type="evidence" value="ECO:0007669"/>
    <property type="project" value="TreeGrafter"/>
</dbReference>
<feature type="domain" description="Guanylate cyclase" evidence="8">
    <location>
        <begin position="11"/>
        <end position="94"/>
    </location>
</feature>
<gene>
    <name evidence="9" type="ORF">HaLaN_11671</name>
</gene>
<proteinExistence type="predicted"/>
<comment type="caution">
    <text evidence="9">The sequence shown here is derived from an EMBL/GenBank/DDBJ whole genome shotgun (WGS) entry which is preliminary data.</text>
</comment>
<evidence type="ECO:0000256" key="2">
    <source>
        <dbReference type="ARBA" id="ARBA00022692"/>
    </source>
</evidence>
<keyword evidence="10" id="KW-1185">Reference proteome</keyword>
<keyword evidence="4" id="KW-1133">Transmembrane helix</keyword>
<protein>
    <submittedName>
        <fullName evidence="9">Guanylate cyclase domain-containing protein</fullName>
    </submittedName>
</protein>
<dbReference type="PANTHER" id="PTHR11920:SF335">
    <property type="entry name" value="GUANYLATE CYCLASE"/>
    <property type="match status" value="1"/>
</dbReference>
<sequence>MYSCPSALQPGLPVSGGFTQVLDKHDPADSAARVMQFAKDMLAVASTVLMPHNQQPVQIRIGMHTGDCVSGLIGRKCPKFAVFGDTMNTASRMVGDGKTSYSRESTCVPGHIQVSAATHALLKDLEPFTSTGGVEVKGKGLMDTYIWGGSVVGSPSLPNESKASPSAIDVMDSAVPDARLLKQHCSSACAAILNAQQTCQAPPAVRSSSPGLTGSQPSGRSPTQVPSLVAS</sequence>
<dbReference type="GO" id="GO:0004383">
    <property type="term" value="F:guanylate cyclase activity"/>
    <property type="evidence" value="ECO:0007669"/>
    <property type="project" value="TreeGrafter"/>
</dbReference>
<dbReference type="InterPro" id="IPR001054">
    <property type="entry name" value="A/G_cyclase"/>
</dbReference>
<dbReference type="CDD" id="cd07302">
    <property type="entry name" value="CHD"/>
    <property type="match status" value="1"/>
</dbReference>
<evidence type="ECO:0000256" key="6">
    <source>
        <dbReference type="ARBA" id="ARBA00023239"/>
    </source>
</evidence>
<evidence type="ECO:0000313" key="10">
    <source>
        <dbReference type="Proteomes" id="UP000485058"/>
    </source>
</evidence>
<name>A0A699ZIE7_HAELA</name>
<organism evidence="9 10">
    <name type="scientific">Haematococcus lacustris</name>
    <name type="common">Green alga</name>
    <name type="synonym">Haematococcus pluvialis</name>
    <dbReference type="NCBI Taxonomy" id="44745"/>
    <lineage>
        <taxon>Eukaryota</taxon>
        <taxon>Viridiplantae</taxon>
        <taxon>Chlorophyta</taxon>
        <taxon>core chlorophytes</taxon>
        <taxon>Chlorophyceae</taxon>
        <taxon>CS clade</taxon>
        <taxon>Chlamydomonadales</taxon>
        <taxon>Haematococcaceae</taxon>
        <taxon>Haematococcus</taxon>
    </lineage>
</organism>
<dbReference type="PROSITE" id="PS50125">
    <property type="entry name" value="GUANYLATE_CYCLASE_2"/>
    <property type="match status" value="1"/>
</dbReference>
<evidence type="ECO:0000256" key="4">
    <source>
        <dbReference type="ARBA" id="ARBA00022989"/>
    </source>
</evidence>
<dbReference type="PANTHER" id="PTHR11920">
    <property type="entry name" value="GUANYLYL CYCLASE"/>
    <property type="match status" value="1"/>
</dbReference>
<dbReference type="GO" id="GO:0000166">
    <property type="term" value="F:nucleotide binding"/>
    <property type="evidence" value="ECO:0007669"/>
    <property type="project" value="UniProtKB-KW"/>
</dbReference>